<dbReference type="PROSITE" id="PS51085">
    <property type="entry name" value="2FE2S_FER_2"/>
    <property type="match status" value="1"/>
</dbReference>
<protein>
    <submittedName>
        <fullName evidence="12">2Fe-2S iron-sulfur cluster binding domain-containing protein</fullName>
    </submittedName>
</protein>
<comment type="cofactor">
    <cofactor evidence="1">
        <name>FMN</name>
        <dbReference type="ChEBI" id="CHEBI:58210"/>
    </cofactor>
</comment>
<dbReference type="InterPro" id="IPR017927">
    <property type="entry name" value="FAD-bd_FR_type"/>
</dbReference>
<evidence type="ECO:0000256" key="6">
    <source>
        <dbReference type="ARBA" id="ARBA00023002"/>
    </source>
</evidence>
<keyword evidence="5" id="KW-0479">Metal-binding</keyword>
<reference evidence="12 13" key="1">
    <citation type="submission" date="2020-01" db="EMBL/GenBank/DDBJ databases">
        <authorList>
            <person name="Chen S."/>
        </authorList>
    </citation>
    <scope>NUCLEOTIDE SEQUENCE [LARGE SCALE GENOMIC DNA]</scope>
    <source>
        <strain evidence="12 13">GS-10</strain>
    </source>
</reference>
<keyword evidence="8" id="KW-0411">Iron-sulfur</keyword>
<evidence type="ECO:0000256" key="1">
    <source>
        <dbReference type="ARBA" id="ARBA00001917"/>
    </source>
</evidence>
<evidence type="ECO:0000256" key="2">
    <source>
        <dbReference type="ARBA" id="ARBA00022630"/>
    </source>
</evidence>
<dbReference type="Gene3D" id="3.40.50.80">
    <property type="entry name" value="Nucleotide-binding domain of ferredoxin-NADP reductase (FNR) module"/>
    <property type="match status" value="1"/>
</dbReference>
<keyword evidence="4" id="KW-0001">2Fe-2S</keyword>
<feature type="region of interest" description="Disordered" evidence="9">
    <location>
        <begin position="1"/>
        <end position="22"/>
    </location>
</feature>
<dbReference type="EMBL" id="WWEN01000005">
    <property type="protein sequence ID" value="MYM56344.1"/>
    <property type="molecule type" value="Genomic_DNA"/>
</dbReference>
<dbReference type="PRINTS" id="PR00409">
    <property type="entry name" value="PHDIOXRDTASE"/>
</dbReference>
<evidence type="ECO:0000259" key="10">
    <source>
        <dbReference type="PROSITE" id="PS51085"/>
    </source>
</evidence>
<keyword evidence="7" id="KW-0408">Iron</keyword>
<dbReference type="CDD" id="cd06185">
    <property type="entry name" value="PDR_like"/>
    <property type="match status" value="1"/>
</dbReference>
<feature type="compositionally biased region" description="Basic and acidic residues" evidence="9">
    <location>
        <begin position="1"/>
        <end position="10"/>
    </location>
</feature>
<dbReference type="Proteomes" id="UP000479043">
    <property type="component" value="Unassembled WGS sequence"/>
</dbReference>
<gene>
    <name evidence="12" type="ORF">GR167_13580</name>
</gene>
<evidence type="ECO:0000313" key="12">
    <source>
        <dbReference type="EMBL" id="MYM56344.1"/>
    </source>
</evidence>
<name>A0A6L8LK47_9RHOB</name>
<dbReference type="InterPro" id="IPR050415">
    <property type="entry name" value="MRET"/>
</dbReference>
<comment type="caution">
    <text evidence="12">The sequence shown here is derived from an EMBL/GenBank/DDBJ whole genome shotgun (WGS) entry which is preliminary data.</text>
</comment>
<dbReference type="InterPro" id="IPR054582">
    <property type="entry name" value="DmmA-like_N"/>
</dbReference>
<dbReference type="PANTHER" id="PTHR47354">
    <property type="entry name" value="NADH OXIDOREDUCTASE HCR"/>
    <property type="match status" value="1"/>
</dbReference>
<dbReference type="InterPro" id="IPR036010">
    <property type="entry name" value="2Fe-2S_ferredoxin-like_sf"/>
</dbReference>
<dbReference type="InterPro" id="IPR006058">
    <property type="entry name" value="2Fe2S_fd_BS"/>
</dbReference>
<dbReference type="AlphaFoldDB" id="A0A6L8LK47"/>
<accession>A0A6L8LK47</accession>
<evidence type="ECO:0000256" key="9">
    <source>
        <dbReference type="SAM" id="MobiDB-lite"/>
    </source>
</evidence>
<organism evidence="12 13">
    <name type="scientific">Thalassovita mangrovi</name>
    <dbReference type="NCBI Taxonomy" id="2692236"/>
    <lineage>
        <taxon>Bacteria</taxon>
        <taxon>Pseudomonadati</taxon>
        <taxon>Pseudomonadota</taxon>
        <taxon>Alphaproteobacteria</taxon>
        <taxon>Rhodobacterales</taxon>
        <taxon>Roseobacteraceae</taxon>
        <taxon>Thalassovita</taxon>
    </lineage>
</organism>
<dbReference type="SUPFAM" id="SSF63380">
    <property type="entry name" value="Riboflavin synthase domain-like"/>
    <property type="match status" value="1"/>
</dbReference>
<dbReference type="GO" id="GO:0016491">
    <property type="term" value="F:oxidoreductase activity"/>
    <property type="evidence" value="ECO:0007669"/>
    <property type="project" value="UniProtKB-KW"/>
</dbReference>
<evidence type="ECO:0000259" key="11">
    <source>
        <dbReference type="PROSITE" id="PS51384"/>
    </source>
</evidence>
<dbReference type="PROSITE" id="PS51384">
    <property type="entry name" value="FAD_FR"/>
    <property type="match status" value="1"/>
</dbReference>
<sequence length="334" mass="35281">MGFERQDAGMKSDATPQPYDGPVDVLSKTRIAPEVFAFELARPDGVPLPLPAPGAHVLLRFGDYERRYSLLPPVTPGSWRIAVLRDAAGRGGSVALCDGLEQGATLTAQGPENYFPLDTGHPHVMLIAGGIGITPIFAMAGALWAAGTPFTLHYAVRAAAAAPLLDEIRAAPWADALRLHVSEQGTRLNLVQTLLRAPSGSHLYVCGPERLNKAALEAALDLGWDSGRSHVEHFATAEEGDAAANGAFWVELKSTGERFEVPEGKTIVAVLEEEGIFLSTSCSEGVCGMCVTGLLSGRADHRDAVLSAAEHEANTSITPCCSRALPGETLVLDL</sequence>
<evidence type="ECO:0000313" key="13">
    <source>
        <dbReference type="Proteomes" id="UP000479043"/>
    </source>
</evidence>
<keyword evidence="13" id="KW-1185">Reference proteome</keyword>
<dbReference type="Pfam" id="PF00111">
    <property type="entry name" value="Fer2"/>
    <property type="match status" value="1"/>
</dbReference>
<keyword evidence="2" id="KW-0285">Flavoprotein</keyword>
<keyword evidence="6" id="KW-0560">Oxidoreductase</keyword>
<feature type="domain" description="2Fe-2S ferredoxin-type" evidence="10">
    <location>
        <begin position="248"/>
        <end position="334"/>
    </location>
</feature>
<dbReference type="SUPFAM" id="SSF52343">
    <property type="entry name" value="Ferredoxin reductase-like, C-terminal NADP-linked domain"/>
    <property type="match status" value="1"/>
</dbReference>
<dbReference type="InterPro" id="IPR012675">
    <property type="entry name" value="Beta-grasp_dom_sf"/>
</dbReference>
<dbReference type="Gene3D" id="3.10.20.30">
    <property type="match status" value="1"/>
</dbReference>
<evidence type="ECO:0000256" key="4">
    <source>
        <dbReference type="ARBA" id="ARBA00022714"/>
    </source>
</evidence>
<dbReference type="InterPro" id="IPR001041">
    <property type="entry name" value="2Fe-2S_ferredoxin-type"/>
</dbReference>
<evidence type="ECO:0000256" key="7">
    <source>
        <dbReference type="ARBA" id="ARBA00023004"/>
    </source>
</evidence>
<evidence type="ECO:0000256" key="5">
    <source>
        <dbReference type="ARBA" id="ARBA00022723"/>
    </source>
</evidence>
<dbReference type="Pfam" id="PF22290">
    <property type="entry name" value="DmmA-like_N"/>
    <property type="match status" value="1"/>
</dbReference>
<dbReference type="InterPro" id="IPR039261">
    <property type="entry name" value="FNR_nucleotide-bd"/>
</dbReference>
<dbReference type="GO" id="GO:0046872">
    <property type="term" value="F:metal ion binding"/>
    <property type="evidence" value="ECO:0007669"/>
    <property type="project" value="UniProtKB-KW"/>
</dbReference>
<dbReference type="CDD" id="cd00207">
    <property type="entry name" value="fer2"/>
    <property type="match status" value="1"/>
</dbReference>
<keyword evidence="3" id="KW-0288">FMN</keyword>
<dbReference type="PROSITE" id="PS00197">
    <property type="entry name" value="2FE2S_FER_1"/>
    <property type="match status" value="1"/>
</dbReference>
<evidence type="ECO:0000256" key="3">
    <source>
        <dbReference type="ARBA" id="ARBA00022643"/>
    </source>
</evidence>
<proteinExistence type="predicted"/>
<dbReference type="GO" id="GO:0051537">
    <property type="term" value="F:2 iron, 2 sulfur cluster binding"/>
    <property type="evidence" value="ECO:0007669"/>
    <property type="project" value="UniProtKB-KW"/>
</dbReference>
<dbReference type="InterPro" id="IPR017938">
    <property type="entry name" value="Riboflavin_synthase-like_b-brl"/>
</dbReference>
<feature type="domain" description="FAD-binding FR-type" evidence="11">
    <location>
        <begin position="18"/>
        <end position="118"/>
    </location>
</feature>
<dbReference type="Gene3D" id="2.40.30.10">
    <property type="entry name" value="Translation factors"/>
    <property type="match status" value="1"/>
</dbReference>
<dbReference type="SUPFAM" id="SSF54292">
    <property type="entry name" value="2Fe-2S ferredoxin-like"/>
    <property type="match status" value="1"/>
</dbReference>
<dbReference type="PANTHER" id="PTHR47354:SF1">
    <property type="entry name" value="CARNITINE MONOOXYGENASE REDUCTASE SUBUNIT"/>
    <property type="match status" value="1"/>
</dbReference>
<evidence type="ECO:0000256" key="8">
    <source>
        <dbReference type="ARBA" id="ARBA00023014"/>
    </source>
</evidence>